<keyword evidence="7" id="KW-1185">Reference proteome</keyword>
<dbReference type="Pfam" id="PF00440">
    <property type="entry name" value="TetR_N"/>
    <property type="match status" value="1"/>
</dbReference>
<evidence type="ECO:0000313" key="6">
    <source>
        <dbReference type="EMBL" id="GAA1162452.1"/>
    </source>
</evidence>
<sequence>MSEGFKRRTPSRLGEGAALKEEILRAAARLLTETGREQDLSLRAVAREVGIAAPSIYLHFKDRAELVEELTRRAFGRLVAELRAAWEEEEEAAGPRAALGAMAHRYCRFAWDNPKIYRLMFGIERIEGSRDQAASHPLWTVHQLWVEKVAVCRADRSGHEEDERLAKLLWSALHGLVGLAMAVPFPADQRNLAQLVDDYLDLML</sequence>
<dbReference type="PROSITE" id="PS50977">
    <property type="entry name" value="HTH_TETR_2"/>
    <property type="match status" value="1"/>
</dbReference>
<evidence type="ECO:0000313" key="7">
    <source>
        <dbReference type="Proteomes" id="UP001501371"/>
    </source>
</evidence>
<dbReference type="InterPro" id="IPR009057">
    <property type="entry name" value="Homeodomain-like_sf"/>
</dbReference>
<reference evidence="6 7" key="1">
    <citation type="journal article" date="2019" name="Int. J. Syst. Evol. Microbiol.">
        <title>The Global Catalogue of Microorganisms (GCM) 10K type strain sequencing project: providing services to taxonomists for standard genome sequencing and annotation.</title>
        <authorList>
            <consortium name="The Broad Institute Genomics Platform"/>
            <consortium name="The Broad Institute Genome Sequencing Center for Infectious Disease"/>
            <person name="Wu L."/>
            <person name="Ma J."/>
        </authorList>
    </citation>
    <scope>NUCLEOTIDE SEQUENCE [LARGE SCALE GENOMIC DNA]</scope>
    <source>
        <strain evidence="6 7">JCM 12696</strain>
    </source>
</reference>
<proteinExistence type="predicted"/>
<dbReference type="Pfam" id="PF13305">
    <property type="entry name" value="TetR_C_33"/>
    <property type="match status" value="1"/>
</dbReference>
<dbReference type="InterPro" id="IPR025996">
    <property type="entry name" value="MT1864/Rv1816-like_C"/>
</dbReference>
<dbReference type="EMBL" id="BAAAKV010000013">
    <property type="protein sequence ID" value="GAA1162452.1"/>
    <property type="molecule type" value="Genomic_DNA"/>
</dbReference>
<comment type="caution">
    <text evidence="6">The sequence shown here is derived from an EMBL/GenBank/DDBJ whole genome shotgun (WGS) entry which is preliminary data.</text>
</comment>
<dbReference type="SUPFAM" id="SSF48498">
    <property type="entry name" value="Tetracyclin repressor-like, C-terminal domain"/>
    <property type="match status" value="1"/>
</dbReference>
<feature type="domain" description="HTH tetR-type" evidence="5">
    <location>
        <begin position="17"/>
        <end position="78"/>
    </location>
</feature>
<protein>
    <recommendedName>
        <fullName evidence="5">HTH tetR-type domain-containing protein</fullName>
    </recommendedName>
</protein>
<dbReference type="InterPro" id="IPR001647">
    <property type="entry name" value="HTH_TetR"/>
</dbReference>
<accession>A0ABN1USF5</accession>
<gene>
    <name evidence="6" type="ORF">GCM10009654_18890</name>
</gene>
<dbReference type="PANTHER" id="PTHR30055">
    <property type="entry name" value="HTH-TYPE TRANSCRIPTIONAL REGULATOR RUTR"/>
    <property type="match status" value="1"/>
</dbReference>
<keyword evidence="2 4" id="KW-0238">DNA-binding</keyword>
<keyword evidence="1" id="KW-0805">Transcription regulation</keyword>
<dbReference type="InterPro" id="IPR036271">
    <property type="entry name" value="Tet_transcr_reg_TetR-rel_C_sf"/>
</dbReference>
<dbReference type="Gene3D" id="1.10.357.10">
    <property type="entry name" value="Tetracycline Repressor, domain 2"/>
    <property type="match status" value="1"/>
</dbReference>
<dbReference type="InterPro" id="IPR050109">
    <property type="entry name" value="HTH-type_TetR-like_transc_reg"/>
</dbReference>
<organism evidence="6 7">
    <name type="scientific">Streptomyces hebeiensis</name>
    <dbReference type="NCBI Taxonomy" id="229486"/>
    <lineage>
        <taxon>Bacteria</taxon>
        <taxon>Bacillati</taxon>
        <taxon>Actinomycetota</taxon>
        <taxon>Actinomycetes</taxon>
        <taxon>Kitasatosporales</taxon>
        <taxon>Streptomycetaceae</taxon>
        <taxon>Streptomyces</taxon>
    </lineage>
</organism>
<dbReference type="RefSeq" id="WP_344272974.1">
    <property type="nucleotide sequence ID" value="NZ_BAAAKV010000013.1"/>
</dbReference>
<evidence type="ECO:0000256" key="1">
    <source>
        <dbReference type="ARBA" id="ARBA00023015"/>
    </source>
</evidence>
<evidence type="ECO:0000259" key="5">
    <source>
        <dbReference type="PROSITE" id="PS50977"/>
    </source>
</evidence>
<dbReference type="PANTHER" id="PTHR30055:SF234">
    <property type="entry name" value="HTH-TYPE TRANSCRIPTIONAL REGULATOR BETI"/>
    <property type="match status" value="1"/>
</dbReference>
<name>A0ABN1USF5_9ACTN</name>
<evidence type="ECO:0000256" key="2">
    <source>
        <dbReference type="ARBA" id="ARBA00023125"/>
    </source>
</evidence>
<evidence type="ECO:0000256" key="3">
    <source>
        <dbReference type="ARBA" id="ARBA00023163"/>
    </source>
</evidence>
<dbReference type="Proteomes" id="UP001501371">
    <property type="component" value="Unassembled WGS sequence"/>
</dbReference>
<evidence type="ECO:0000256" key="4">
    <source>
        <dbReference type="PROSITE-ProRule" id="PRU00335"/>
    </source>
</evidence>
<keyword evidence="3" id="KW-0804">Transcription</keyword>
<feature type="DNA-binding region" description="H-T-H motif" evidence="4">
    <location>
        <begin position="41"/>
        <end position="60"/>
    </location>
</feature>
<dbReference type="SUPFAM" id="SSF46689">
    <property type="entry name" value="Homeodomain-like"/>
    <property type="match status" value="1"/>
</dbReference>